<evidence type="ECO:0000313" key="1">
    <source>
        <dbReference type="EMBL" id="KUN39867.1"/>
    </source>
</evidence>
<dbReference type="AlphaFoldDB" id="A0A117QPM6"/>
<dbReference type="STRING" id="68231.AQJ30_07800"/>
<accession>A0A117QPM6</accession>
<protein>
    <recommendedName>
        <fullName evidence="3">AB hydrolase-1 domain-containing protein</fullName>
    </recommendedName>
</protein>
<evidence type="ECO:0008006" key="3">
    <source>
        <dbReference type="Google" id="ProtNLM"/>
    </source>
</evidence>
<gene>
    <name evidence="1" type="ORF">AQJ30_07800</name>
</gene>
<dbReference type="GeneID" id="91424506"/>
<organism evidence="1 2">
    <name type="scientific">Streptomyces longwoodensis</name>
    <dbReference type="NCBI Taxonomy" id="68231"/>
    <lineage>
        <taxon>Bacteria</taxon>
        <taxon>Bacillati</taxon>
        <taxon>Actinomycetota</taxon>
        <taxon>Actinomycetes</taxon>
        <taxon>Kitasatosporales</taxon>
        <taxon>Streptomycetaceae</taxon>
        <taxon>Streptomyces</taxon>
    </lineage>
</organism>
<dbReference type="Proteomes" id="UP000053271">
    <property type="component" value="Unassembled WGS sequence"/>
</dbReference>
<sequence>MSAHRRLTWRTDPAGPTYRLGRTFPPGPACATVLLAGPGSVSVLDGDGRDDLLLARLTDRLVASGAQVLQCDMPARDRRAPATEADRDARAARLAGLLDAHRHLLAGPLTLIGFSLGGHALLRLLCTGTPPRAERVVLVGTVIEEDAFVTSRVDTLDLVYGGHDLVGYLADEHDATLPPAVFEPLLYADWSARRLIGPRPLGVRVHVLAGLGHTLHPCGPGPARDPLTTLAALAGAAT</sequence>
<dbReference type="EMBL" id="LMWS01000009">
    <property type="protein sequence ID" value="KUN39867.1"/>
    <property type="molecule type" value="Genomic_DNA"/>
</dbReference>
<proteinExistence type="predicted"/>
<comment type="caution">
    <text evidence="1">The sequence shown here is derived from an EMBL/GenBank/DDBJ whole genome shotgun (WGS) entry which is preliminary data.</text>
</comment>
<dbReference type="Gene3D" id="3.40.50.1820">
    <property type="entry name" value="alpha/beta hydrolase"/>
    <property type="match status" value="1"/>
</dbReference>
<keyword evidence="2" id="KW-1185">Reference proteome</keyword>
<dbReference type="InterPro" id="IPR029058">
    <property type="entry name" value="AB_hydrolase_fold"/>
</dbReference>
<dbReference type="SUPFAM" id="SSF53474">
    <property type="entry name" value="alpha/beta-Hydrolases"/>
    <property type="match status" value="1"/>
</dbReference>
<reference evidence="1 2" key="1">
    <citation type="submission" date="2015-10" db="EMBL/GenBank/DDBJ databases">
        <title>Draft genome sequence of Streptomyces longwoodensis DSM 41677, type strain for the species Streptomyces longwoodensis.</title>
        <authorList>
            <person name="Ruckert C."/>
            <person name="Winkler A."/>
            <person name="Kalinowski J."/>
            <person name="Kampfer P."/>
            <person name="Glaeser S."/>
        </authorList>
    </citation>
    <scope>NUCLEOTIDE SEQUENCE [LARGE SCALE GENOMIC DNA]</scope>
    <source>
        <strain evidence="1 2">DSM 41677</strain>
    </source>
</reference>
<name>A0A117QPM6_9ACTN</name>
<dbReference type="RefSeq" id="WP_067230282.1">
    <property type="nucleotide sequence ID" value="NZ_KQ948550.1"/>
</dbReference>
<evidence type="ECO:0000313" key="2">
    <source>
        <dbReference type="Proteomes" id="UP000053271"/>
    </source>
</evidence>